<dbReference type="InterPro" id="IPR001757">
    <property type="entry name" value="P_typ_ATPase"/>
</dbReference>
<dbReference type="NCBIfam" id="TIGR01494">
    <property type="entry name" value="ATPase_P-type"/>
    <property type="match status" value="1"/>
</dbReference>
<dbReference type="SUPFAM" id="SSF81660">
    <property type="entry name" value="Metal cation-transporting ATPase, ATP-binding domain N"/>
    <property type="match status" value="1"/>
</dbReference>
<dbReference type="PANTHER" id="PTHR48085">
    <property type="entry name" value="CADMIUM/ZINC-TRANSPORTING ATPASE HMA2-RELATED"/>
    <property type="match status" value="1"/>
</dbReference>
<dbReference type="GO" id="GO:0046872">
    <property type="term" value="F:metal ion binding"/>
    <property type="evidence" value="ECO:0007669"/>
    <property type="project" value="UniProtKB-KW"/>
</dbReference>
<dbReference type="SFLD" id="SFLDF00027">
    <property type="entry name" value="p-type_atpase"/>
    <property type="match status" value="1"/>
</dbReference>
<keyword evidence="4" id="KW-1278">Translocase</keyword>
<feature type="domain" description="P-type ATPase A" evidence="10">
    <location>
        <begin position="188"/>
        <end position="285"/>
    </location>
</feature>
<dbReference type="InterPro" id="IPR027256">
    <property type="entry name" value="P-typ_ATPase_IB"/>
</dbReference>
<evidence type="ECO:0000256" key="8">
    <source>
        <dbReference type="ARBA" id="ARBA00047308"/>
    </source>
</evidence>
<dbReference type="Gene3D" id="3.40.1110.10">
    <property type="entry name" value="Calcium-transporting ATPase, cytoplasmic domain N"/>
    <property type="match status" value="1"/>
</dbReference>
<accession>A0A7T8B9V8</accession>
<proteinExistence type="inferred from homology"/>
<keyword evidence="9" id="KW-0547">Nucleotide-binding</keyword>
<dbReference type="SUPFAM" id="SSF56784">
    <property type="entry name" value="HAD-like"/>
    <property type="match status" value="1"/>
</dbReference>
<dbReference type="SUPFAM" id="SSF81653">
    <property type="entry name" value="Calcium ATPase, transduction domain A"/>
    <property type="match status" value="1"/>
</dbReference>
<evidence type="ECO:0000259" key="10">
    <source>
        <dbReference type="Pfam" id="PF00122"/>
    </source>
</evidence>
<dbReference type="Gene3D" id="3.40.50.1000">
    <property type="entry name" value="HAD superfamily/HAD-like"/>
    <property type="match status" value="1"/>
</dbReference>
<evidence type="ECO:0000256" key="2">
    <source>
        <dbReference type="ARBA" id="ARBA00006024"/>
    </source>
</evidence>
<dbReference type="PROSITE" id="PS01229">
    <property type="entry name" value="COF_2"/>
    <property type="match status" value="1"/>
</dbReference>
<dbReference type="InterPro" id="IPR051014">
    <property type="entry name" value="Cation_Transport_ATPase_IB"/>
</dbReference>
<dbReference type="RefSeq" id="WP_215626027.1">
    <property type="nucleotide sequence ID" value="NZ_CP067089.2"/>
</dbReference>
<evidence type="ECO:0000256" key="4">
    <source>
        <dbReference type="ARBA" id="ARBA00022967"/>
    </source>
</evidence>
<keyword evidence="9" id="KW-0479">Metal-binding</keyword>
<dbReference type="NCBIfam" id="TIGR01525">
    <property type="entry name" value="ATPase-IB_hvy"/>
    <property type="match status" value="1"/>
</dbReference>
<reference evidence="11" key="1">
    <citation type="submission" date="2021-01" db="EMBL/GenBank/DDBJ databases">
        <title>Description of Breznakiella homolactica.</title>
        <authorList>
            <person name="Song Y."/>
            <person name="Brune A."/>
        </authorList>
    </citation>
    <scope>NUCLEOTIDE SEQUENCE</scope>
    <source>
        <strain evidence="11">RmG30</strain>
    </source>
</reference>
<evidence type="ECO:0000313" key="11">
    <source>
        <dbReference type="EMBL" id="QQO08721.1"/>
    </source>
</evidence>
<dbReference type="GO" id="GO:0015086">
    <property type="term" value="F:cadmium ion transmembrane transporter activity"/>
    <property type="evidence" value="ECO:0007669"/>
    <property type="project" value="TreeGrafter"/>
</dbReference>
<dbReference type="InterPro" id="IPR023299">
    <property type="entry name" value="ATPase_P-typ_cyto_dom_N"/>
</dbReference>
<evidence type="ECO:0000256" key="5">
    <source>
        <dbReference type="ARBA" id="ARBA00022989"/>
    </source>
</evidence>
<evidence type="ECO:0000256" key="6">
    <source>
        <dbReference type="ARBA" id="ARBA00023136"/>
    </source>
</evidence>
<dbReference type="SFLD" id="SFLDG00002">
    <property type="entry name" value="C1.7:_P-type_atpase_like"/>
    <property type="match status" value="1"/>
</dbReference>
<dbReference type="GO" id="GO:0016463">
    <property type="term" value="F:P-type zinc transporter activity"/>
    <property type="evidence" value="ECO:0007669"/>
    <property type="project" value="UniProtKB-EC"/>
</dbReference>
<protein>
    <recommendedName>
        <fullName evidence="7">P-type Zn(2+) transporter</fullName>
        <ecNumber evidence="7">7.2.2.12</ecNumber>
    </recommendedName>
</protein>
<dbReference type="InterPro" id="IPR044492">
    <property type="entry name" value="P_typ_ATPase_HD_dom"/>
</dbReference>
<dbReference type="GO" id="GO:0016887">
    <property type="term" value="F:ATP hydrolysis activity"/>
    <property type="evidence" value="ECO:0007669"/>
    <property type="project" value="InterPro"/>
</dbReference>
<organism evidence="11 12">
    <name type="scientific">Breznakiella homolactica</name>
    <dbReference type="NCBI Taxonomy" id="2798577"/>
    <lineage>
        <taxon>Bacteria</taxon>
        <taxon>Pseudomonadati</taxon>
        <taxon>Spirochaetota</taxon>
        <taxon>Spirochaetia</taxon>
        <taxon>Spirochaetales</taxon>
        <taxon>Breznakiellaceae</taxon>
        <taxon>Breznakiella</taxon>
    </lineage>
</organism>
<dbReference type="Pfam" id="PF00122">
    <property type="entry name" value="E1-E2_ATPase"/>
    <property type="match status" value="1"/>
</dbReference>
<sequence>MEFSVVHSLPGRIRCRTNPDRLRVYRYQTAAHALSEIPGIRSAEINPRTGSFLLYYDDTLLPEGAVKTILENLPLDRFPRNDAKENEHSLGWSYIGYLLYRFLQPAWLRPFLTVIGAVPFLIAGVKSLIRGKLTVDVLDASAITVSLAQKNYSSASTLTLLLKTGEYLERWAKQRSRENLVSGISLNVGQVWVRKDGEDIQIPYSQLKPGDRIVLRAGTVIPVDGEVHEGDALVNESSMTGEPLAAARSAGDSVHAGTVIAEGELIVRVLRMGEDTRYQRIVQLIHESEAAKSKTEARANEIADKVVPFSFIAAGLTYLLTRSPMKAASVLSVDYSCAIKLSTPLVFLAAMREGLANGVFFKGGAPMETLAEVDTIVFDKTGTLSRAVPEVAGVVPFNGYSQREVLKIAACLEEHFPHPVAKAVVRRALEEKVEHKEEHTNVKYIVAHGIATEYKGRHTVIGSRHFVYEDEAVDISAAAEEEEKAAARGFSVLYLARENVLAGIILIHDPVREEAAEVIAMLRQTGIQRIYMLTGDNRRTAARVSEELGLDGFLGEVLPNEKAEIIRNLKNRGCSVAVVGDGMNDSPAMSAADVGIAMKDGADLAQDVADITLKDPSLYPLVIARLMAQRSMKRIRTNTVSAIAINSALIIMGIAGNGTTDRSVWLHNLTTLGISMNSMRPLLPESKGP</sequence>
<dbReference type="Pfam" id="PF00702">
    <property type="entry name" value="Hydrolase"/>
    <property type="match status" value="1"/>
</dbReference>
<keyword evidence="6" id="KW-0472">Membrane</keyword>
<evidence type="ECO:0000256" key="9">
    <source>
        <dbReference type="RuleBase" id="RU362081"/>
    </source>
</evidence>
<dbReference type="Gene3D" id="2.70.150.10">
    <property type="entry name" value="Calcium-transporting ATPase, cytoplasmic transduction domain A"/>
    <property type="match status" value="1"/>
</dbReference>
<evidence type="ECO:0000256" key="1">
    <source>
        <dbReference type="ARBA" id="ARBA00004370"/>
    </source>
</evidence>
<dbReference type="GO" id="GO:0005886">
    <property type="term" value="C:plasma membrane"/>
    <property type="evidence" value="ECO:0007669"/>
    <property type="project" value="UniProtKB-SubCell"/>
</dbReference>
<dbReference type="KEGG" id="bhc:JFL75_17610"/>
<dbReference type="InterPro" id="IPR059000">
    <property type="entry name" value="ATPase_P-type_domA"/>
</dbReference>
<keyword evidence="12" id="KW-1185">Reference proteome</keyword>
<dbReference type="GO" id="GO:0005524">
    <property type="term" value="F:ATP binding"/>
    <property type="evidence" value="ECO:0007669"/>
    <property type="project" value="UniProtKB-UniRule"/>
</dbReference>
<dbReference type="EMBL" id="CP067089">
    <property type="protein sequence ID" value="QQO08721.1"/>
    <property type="molecule type" value="Genomic_DNA"/>
</dbReference>
<dbReference type="InterPro" id="IPR008250">
    <property type="entry name" value="ATPase_P-typ_transduc_dom_A_sf"/>
</dbReference>
<comment type="catalytic activity">
    <reaction evidence="8">
        <text>Zn(2+)(in) + ATP + H2O = Zn(2+)(out) + ADP + phosphate + H(+)</text>
        <dbReference type="Rhea" id="RHEA:20621"/>
        <dbReference type="ChEBI" id="CHEBI:15377"/>
        <dbReference type="ChEBI" id="CHEBI:15378"/>
        <dbReference type="ChEBI" id="CHEBI:29105"/>
        <dbReference type="ChEBI" id="CHEBI:30616"/>
        <dbReference type="ChEBI" id="CHEBI:43474"/>
        <dbReference type="ChEBI" id="CHEBI:456216"/>
        <dbReference type="EC" id="7.2.2.12"/>
    </reaction>
</comment>
<keyword evidence="3" id="KW-0812">Transmembrane</keyword>
<dbReference type="InterPro" id="IPR036412">
    <property type="entry name" value="HAD-like_sf"/>
</dbReference>
<dbReference type="PANTHER" id="PTHR48085:SF5">
    <property type="entry name" value="CADMIUM_ZINC-TRANSPORTING ATPASE HMA4-RELATED"/>
    <property type="match status" value="1"/>
</dbReference>
<keyword evidence="9" id="KW-1003">Cell membrane</keyword>
<evidence type="ECO:0000256" key="3">
    <source>
        <dbReference type="ARBA" id="ARBA00022692"/>
    </source>
</evidence>
<keyword evidence="9" id="KW-0067">ATP-binding</keyword>
<dbReference type="AlphaFoldDB" id="A0A7T8B9V8"/>
<gene>
    <name evidence="11" type="ORF">JFL75_17610</name>
</gene>
<dbReference type="SFLD" id="SFLDS00003">
    <property type="entry name" value="Haloacid_Dehalogenase"/>
    <property type="match status" value="1"/>
</dbReference>
<evidence type="ECO:0000313" key="12">
    <source>
        <dbReference type="Proteomes" id="UP000595917"/>
    </source>
</evidence>
<name>A0A7T8B9V8_9SPIR</name>
<dbReference type="Proteomes" id="UP000595917">
    <property type="component" value="Chromosome"/>
</dbReference>
<dbReference type="InterPro" id="IPR023214">
    <property type="entry name" value="HAD_sf"/>
</dbReference>
<comment type="subcellular location">
    <subcellularLocation>
        <location evidence="9">Cell membrane</location>
    </subcellularLocation>
    <subcellularLocation>
        <location evidence="1">Membrane</location>
    </subcellularLocation>
</comment>
<dbReference type="PRINTS" id="PR00119">
    <property type="entry name" value="CATATPASE"/>
</dbReference>
<dbReference type="EC" id="7.2.2.12" evidence="7"/>
<evidence type="ECO:0000256" key="7">
    <source>
        <dbReference type="ARBA" id="ARBA00039097"/>
    </source>
</evidence>
<comment type="similarity">
    <text evidence="2 9">Belongs to the cation transport ATPase (P-type) (TC 3.A.3) family. Type IB subfamily.</text>
</comment>
<keyword evidence="5" id="KW-1133">Transmembrane helix</keyword>